<dbReference type="Proteomes" id="UP000275078">
    <property type="component" value="Unassembled WGS sequence"/>
</dbReference>
<organism evidence="1 2">
    <name type="scientific">Ascobolus immersus RN42</name>
    <dbReference type="NCBI Taxonomy" id="1160509"/>
    <lineage>
        <taxon>Eukaryota</taxon>
        <taxon>Fungi</taxon>
        <taxon>Dikarya</taxon>
        <taxon>Ascomycota</taxon>
        <taxon>Pezizomycotina</taxon>
        <taxon>Pezizomycetes</taxon>
        <taxon>Pezizales</taxon>
        <taxon>Ascobolaceae</taxon>
        <taxon>Ascobolus</taxon>
    </lineage>
</organism>
<dbReference type="EMBL" id="ML119696">
    <property type="protein sequence ID" value="RPA79627.1"/>
    <property type="molecule type" value="Genomic_DNA"/>
</dbReference>
<gene>
    <name evidence="1" type="ORF">BJ508DRAFT_328062</name>
</gene>
<keyword evidence="2" id="KW-1185">Reference proteome</keyword>
<sequence length="326" mass="38208">MFQIIREAVKEVELKRKLINTYYDSRTPPNVFFDSLQADIDRCKALDPALRPRDVIVWLLNSMSSPSGYSEITQTIARSLLESNSTLTDEHVSWVKDQYMERYDTLQAEEIRKRSGPEYTAPVSMQGGPWVYDLEGDPTVLCILIEQSWAYSSIFGTCPYSLHSEAVERIDARLHAYLNEWARLEKPNAIIAPDPSDEEFDFHQEPNTMRPEEDLERFVKWMMKGHSLIRLIHKRLREALPEWEKHGISKLRICWFPPAFTDPAEEGWSRRFWLPLHGPYLEHERMTVQSDEVPIEETTIHKVMRVHYPLILDDLSNYELPVSLME</sequence>
<proteinExistence type="predicted"/>
<protein>
    <submittedName>
        <fullName evidence="1">Uncharacterized protein</fullName>
    </submittedName>
</protein>
<evidence type="ECO:0000313" key="2">
    <source>
        <dbReference type="Proteomes" id="UP000275078"/>
    </source>
</evidence>
<accession>A0A3N4I2G2</accession>
<reference evidence="1 2" key="1">
    <citation type="journal article" date="2018" name="Nat. Ecol. Evol.">
        <title>Pezizomycetes genomes reveal the molecular basis of ectomycorrhizal truffle lifestyle.</title>
        <authorList>
            <person name="Murat C."/>
            <person name="Payen T."/>
            <person name="Noel B."/>
            <person name="Kuo A."/>
            <person name="Morin E."/>
            <person name="Chen J."/>
            <person name="Kohler A."/>
            <person name="Krizsan K."/>
            <person name="Balestrini R."/>
            <person name="Da Silva C."/>
            <person name="Montanini B."/>
            <person name="Hainaut M."/>
            <person name="Levati E."/>
            <person name="Barry K.W."/>
            <person name="Belfiori B."/>
            <person name="Cichocki N."/>
            <person name="Clum A."/>
            <person name="Dockter R.B."/>
            <person name="Fauchery L."/>
            <person name="Guy J."/>
            <person name="Iotti M."/>
            <person name="Le Tacon F."/>
            <person name="Lindquist E.A."/>
            <person name="Lipzen A."/>
            <person name="Malagnac F."/>
            <person name="Mello A."/>
            <person name="Molinier V."/>
            <person name="Miyauchi S."/>
            <person name="Poulain J."/>
            <person name="Riccioni C."/>
            <person name="Rubini A."/>
            <person name="Sitrit Y."/>
            <person name="Splivallo R."/>
            <person name="Traeger S."/>
            <person name="Wang M."/>
            <person name="Zifcakova L."/>
            <person name="Wipf D."/>
            <person name="Zambonelli A."/>
            <person name="Paolocci F."/>
            <person name="Nowrousian M."/>
            <person name="Ottonello S."/>
            <person name="Baldrian P."/>
            <person name="Spatafora J.W."/>
            <person name="Henrissat B."/>
            <person name="Nagy L.G."/>
            <person name="Aury J.M."/>
            <person name="Wincker P."/>
            <person name="Grigoriev I.V."/>
            <person name="Bonfante P."/>
            <person name="Martin F.M."/>
        </authorList>
    </citation>
    <scope>NUCLEOTIDE SEQUENCE [LARGE SCALE GENOMIC DNA]</scope>
    <source>
        <strain evidence="1 2">RN42</strain>
    </source>
</reference>
<dbReference type="AlphaFoldDB" id="A0A3N4I2G2"/>
<evidence type="ECO:0000313" key="1">
    <source>
        <dbReference type="EMBL" id="RPA79627.1"/>
    </source>
</evidence>
<name>A0A3N4I2G2_ASCIM</name>